<dbReference type="Proteomes" id="UP000191518">
    <property type="component" value="Unassembled WGS sequence"/>
</dbReference>
<evidence type="ECO:0000313" key="1">
    <source>
        <dbReference type="EMBL" id="OQE12276.1"/>
    </source>
</evidence>
<accession>A0A1V6SEC1</accession>
<sequence>MSGIRSISGELLKDQDTVPAHRHLAPNTALVQDPNTNKGIYVDGIRHFTYAPYHDNLSISFLARMIELEPKKIISLILISYDFA</sequence>
<name>A0A1V6SEC1_9EURO</name>
<reference evidence="2" key="1">
    <citation type="journal article" date="2017" name="Nat. Microbiol.">
        <title>Global analysis of biosynthetic gene clusters reveals vast potential of secondary metabolite production in Penicillium species.</title>
        <authorList>
            <person name="Nielsen J.C."/>
            <person name="Grijseels S."/>
            <person name="Prigent S."/>
            <person name="Ji B."/>
            <person name="Dainat J."/>
            <person name="Nielsen K.F."/>
            <person name="Frisvad J.C."/>
            <person name="Workman M."/>
            <person name="Nielsen J."/>
        </authorList>
    </citation>
    <scope>NUCLEOTIDE SEQUENCE [LARGE SCALE GENOMIC DNA]</scope>
    <source>
        <strain evidence="2">IBT 29486</strain>
    </source>
</reference>
<proteinExistence type="predicted"/>
<protein>
    <submittedName>
        <fullName evidence="1">Uncharacterized protein</fullName>
    </submittedName>
</protein>
<dbReference type="AlphaFoldDB" id="A0A1V6SEC1"/>
<evidence type="ECO:0000313" key="2">
    <source>
        <dbReference type="Proteomes" id="UP000191518"/>
    </source>
</evidence>
<dbReference type="EMBL" id="MDYP01000001">
    <property type="protein sequence ID" value="OQE12276.1"/>
    <property type="molecule type" value="Genomic_DNA"/>
</dbReference>
<comment type="caution">
    <text evidence="1">The sequence shown here is derived from an EMBL/GenBank/DDBJ whole genome shotgun (WGS) entry which is preliminary data.</text>
</comment>
<organism evidence="1 2">
    <name type="scientific">Penicillium vulpinum</name>
    <dbReference type="NCBI Taxonomy" id="29845"/>
    <lineage>
        <taxon>Eukaryota</taxon>
        <taxon>Fungi</taxon>
        <taxon>Dikarya</taxon>
        <taxon>Ascomycota</taxon>
        <taxon>Pezizomycotina</taxon>
        <taxon>Eurotiomycetes</taxon>
        <taxon>Eurotiomycetidae</taxon>
        <taxon>Eurotiales</taxon>
        <taxon>Aspergillaceae</taxon>
        <taxon>Penicillium</taxon>
    </lineage>
</organism>
<keyword evidence="2" id="KW-1185">Reference proteome</keyword>
<gene>
    <name evidence="1" type="ORF">PENVUL_c001G00980</name>
</gene>